<accession>A0A5B7ICD3</accession>
<reference evidence="2 3" key="1">
    <citation type="submission" date="2019-05" db="EMBL/GenBank/DDBJ databases">
        <title>Another draft genome of Portunus trituberculatus and its Hox gene families provides insights of decapod evolution.</title>
        <authorList>
            <person name="Jeong J.-H."/>
            <person name="Song I."/>
            <person name="Kim S."/>
            <person name="Choi T."/>
            <person name="Kim D."/>
            <person name="Ryu S."/>
            <person name="Kim W."/>
        </authorList>
    </citation>
    <scope>NUCLEOTIDE SEQUENCE [LARGE SCALE GENOMIC DNA]</scope>
    <source>
        <tissue evidence="2">Muscle</tissue>
    </source>
</reference>
<dbReference type="AlphaFoldDB" id="A0A5B7ICD3"/>
<protein>
    <submittedName>
        <fullName evidence="2">Uncharacterized protein</fullName>
    </submittedName>
</protein>
<comment type="caution">
    <text evidence="2">The sequence shown here is derived from an EMBL/GenBank/DDBJ whole genome shotgun (WGS) entry which is preliminary data.</text>
</comment>
<evidence type="ECO:0000256" key="1">
    <source>
        <dbReference type="SAM" id="MobiDB-lite"/>
    </source>
</evidence>
<gene>
    <name evidence="2" type="ORF">E2C01_074533</name>
</gene>
<keyword evidence="3" id="KW-1185">Reference proteome</keyword>
<evidence type="ECO:0000313" key="2">
    <source>
        <dbReference type="EMBL" id="MPC79973.1"/>
    </source>
</evidence>
<proteinExistence type="predicted"/>
<name>A0A5B7ICD3_PORTR</name>
<dbReference type="EMBL" id="VSRR010052594">
    <property type="protein sequence ID" value="MPC79973.1"/>
    <property type="molecule type" value="Genomic_DNA"/>
</dbReference>
<evidence type="ECO:0000313" key="3">
    <source>
        <dbReference type="Proteomes" id="UP000324222"/>
    </source>
</evidence>
<sequence>MTRGDGRKDDDMEGRGLKATTIRGEEERTTMTTGKGKKKKVSSL</sequence>
<organism evidence="2 3">
    <name type="scientific">Portunus trituberculatus</name>
    <name type="common">Swimming crab</name>
    <name type="synonym">Neptunus trituberculatus</name>
    <dbReference type="NCBI Taxonomy" id="210409"/>
    <lineage>
        <taxon>Eukaryota</taxon>
        <taxon>Metazoa</taxon>
        <taxon>Ecdysozoa</taxon>
        <taxon>Arthropoda</taxon>
        <taxon>Crustacea</taxon>
        <taxon>Multicrustacea</taxon>
        <taxon>Malacostraca</taxon>
        <taxon>Eumalacostraca</taxon>
        <taxon>Eucarida</taxon>
        <taxon>Decapoda</taxon>
        <taxon>Pleocyemata</taxon>
        <taxon>Brachyura</taxon>
        <taxon>Eubrachyura</taxon>
        <taxon>Portunoidea</taxon>
        <taxon>Portunidae</taxon>
        <taxon>Portuninae</taxon>
        <taxon>Portunus</taxon>
    </lineage>
</organism>
<dbReference type="Proteomes" id="UP000324222">
    <property type="component" value="Unassembled WGS sequence"/>
</dbReference>
<feature type="region of interest" description="Disordered" evidence="1">
    <location>
        <begin position="1"/>
        <end position="44"/>
    </location>
</feature>
<feature type="compositionally biased region" description="Basic and acidic residues" evidence="1">
    <location>
        <begin position="1"/>
        <end position="16"/>
    </location>
</feature>
<feature type="compositionally biased region" description="Basic residues" evidence="1">
    <location>
        <begin position="35"/>
        <end position="44"/>
    </location>
</feature>